<feature type="region of interest" description="Disordered" evidence="1">
    <location>
        <begin position="91"/>
        <end position="204"/>
    </location>
</feature>
<gene>
    <name evidence="2" type="ORF">HKD39_08930</name>
</gene>
<feature type="compositionally biased region" description="Low complexity" evidence="1">
    <location>
        <begin position="91"/>
        <end position="151"/>
    </location>
</feature>
<evidence type="ECO:0008006" key="4">
    <source>
        <dbReference type="Google" id="ProtNLM"/>
    </source>
</evidence>
<sequence length="345" mass="32603">MARVVVTGAPAPNRIVGRRTRQLGVGLGLAVAVLASACTSDNSDRQSASGPAVASSGGAVGAAGAPGSVTVTVPAGSGSAAPAGTSAAATSSAVTGSSPASTSSAPATAPAAARRNSTSASNTRAATTAPTNTAAATNTGTAAAGRGTSRPSETDSVGSTTSSARATASGSTGGNGGAGTATATATAQYTPRAVPRTPVPAPGGGNIDQTVAAGTIATSAAPDPTRQVSLGSDLSAQLTDAKRIDGKGKGPGEVGGPALQATVVLRNSGPAPLELSHLQITAQDAAGAPAPGLTGEPAEPFIGQLAPGASATGVLVFQLPTAFRAPLQIAVGYGTGTVVRLDVRT</sequence>
<organism evidence="2 3">
    <name type="scientific">Nakamurella aerolata</name>
    <dbReference type="NCBI Taxonomy" id="1656892"/>
    <lineage>
        <taxon>Bacteria</taxon>
        <taxon>Bacillati</taxon>
        <taxon>Actinomycetota</taxon>
        <taxon>Actinomycetes</taxon>
        <taxon>Nakamurellales</taxon>
        <taxon>Nakamurellaceae</taxon>
        <taxon>Nakamurella</taxon>
    </lineage>
</organism>
<dbReference type="Proteomes" id="UP000562984">
    <property type="component" value="Unassembled WGS sequence"/>
</dbReference>
<comment type="caution">
    <text evidence="2">The sequence shown here is derived from an EMBL/GenBank/DDBJ whole genome shotgun (WGS) entry which is preliminary data.</text>
</comment>
<dbReference type="RefSeq" id="WP_171199527.1">
    <property type="nucleotide sequence ID" value="NZ_JABEND010000004.1"/>
</dbReference>
<dbReference type="EMBL" id="JABEND010000004">
    <property type="protein sequence ID" value="NNG35830.1"/>
    <property type="molecule type" value="Genomic_DNA"/>
</dbReference>
<keyword evidence="3" id="KW-1185">Reference proteome</keyword>
<feature type="compositionally biased region" description="Low complexity" evidence="1">
    <location>
        <begin position="158"/>
        <end position="170"/>
    </location>
</feature>
<protein>
    <recommendedName>
        <fullName evidence="4">DUF4352 domain-containing protein</fullName>
    </recommendedName>
</protein>
<evidence type="ECO:0000313" key="3">
    <source>
        <dbReference type="Proteomes" id="UP000562984"/>
    </source>
</evidence>
<proteinExistence type="predicted"/>
<name>A0A849ABH4_9ACTN</name>
<feature type="compositionally biased region" description="Low complexity" evidence="1">
    <location>
        <begin position="47"/>
        <end position="63"/>
    </location>
</feature>
<feature type="region of interest" description="Disordered" evidence="1">
    <location>
        <begin position="41"/>
        <end position="63"/>
    </location>
</feature>
<feature type="compositionally biased region" description="Low complexity" evidence="1">
    <location>
        <begin position="180"/>
        <end position="196"/>
    </location>
</feature>
<evidence type="ECO:0000256" key="1">
    <source>
        <dbReference type="SAM" id="MobiDB-lite"/>
    </source>
</evidence>
<reference evidence="2 3" key="1">
    <citation type="submission" date="2020-05" db="EMBL/GenBank/DDBJ databases">
        <title>Nakamurella sp. DB0629 isolated from air conditioner.</title>
        <authorList>
            <person name="Kim D.H."/>
            <person name="Kim D.-U."/>
        </authorList>
    </citation>
    <scope>NUCLEOTIDE SEQUENCE [LARGE SCALE GENOMIC DNA]</scope>
    <source>
        <strain evidence="2 3">DB0629</strain>
    </source>
</reference>
<accession>A0A849ABH4</accession>
<evidence type="ECO:0000313" key="2">
    <source>
        <dbReference type="EMBL" id="NNG35830.1"/>
    </source>
</evidence>
<dbReference type="AlphaFoldDB" id="A0A849ABH4"/>